<gene>
    <name evidence="2" type="ORF">UW79_C0018G0004</name>
</gene>
<feature type="signal peptide" evidence="1">
    <location>
        <begin position="1"/>
        <end position="22"/>
    </location>
</feature>
<organism evidence="2 3">
    <name type="scientific">Candidatus Yanofskybacteria bacterium GW2011_GWA2_44_9</name>
    <dbReference type="NCBI Taxonomy" id="1619025"/>
    <lineage>
        <taxon>Bacteria</taxon>
        <taxon>Candidatus Yanofskyibacteriota</taxon>
    </lineage>
</organism>
<protein>
    <submittedName>
        <fullName evidence="2">Uncharacterized protein</fullName>
    </submittedName>
</protein>
<feature type="chain" id="PRO_5002538129" evidence="1">
    <location>
        <begin position="23"/>
        <end position="204"/>
    </location>
</feature>
<evidence type="ECO:0000256" key="1">
    <source>
        <dbReference type="SAM" id="SignalP"/>
    </source>
</evidence>
<dbReference type="AlphaFoldDB" id="A0A0G1KD57"/>
<dbReference type="EMBL" id="LCJR01000018">
    <property type="protein sequence ID" value="KKT81515.1"/>
    <property type="molecule type" value="Genomic_DNA"/>
</dbReference>
<sequence length="204" mass="23506">MAKLLAALFLLVIPLSETVKTAQNPAPDLTGWIQEPVSRVEITVSDSIHVYLGIEVEYKNPANPNEFVRVIAKHVPLVVREQRMPNNRLISEVMLSMYAERDVNELLGKLSKESDPIIFMRWHVKKDPKTGRDAQDGDTEVWFRKNEGDWIFDKNREVLVEFISENVTNGHNRNVMVGRKYSMNGAYHIFKADRKDIVKAMEEK</sequence>
<evidence type="ECO:0000313" key="3">
    <source>
        <dbReference type="Proteomes" id="UP000034032"/>
    </source>
</evidence>
<proteinExistence type="predicted"/>
<comment type="caution">
    <text evidence="2">The sequence shown here is derived from an EMBL/GenBank/DDBJ whole genome shotgun (WGS) entry which is preliminary data.</text>
</comment>
<reference evidence="2 3" key="1">
    <citation type="journal article" date="2015" name="Nature">
        <title>rRNA introns, odd ribosomes, and small enigmatic genomes across a large radiation of phyla.</title>
        <authorList>
            <person name="Brown C.T."/>
            <person name="Hug L.A."/>
            <person name="Thomas B.C."/>
            <person name="Sharon I."/>
            <person name="Castelle C.J."/>
            <person name="Singh A."/>
            <person name="Wilkins M.J."/>
            <person name="Williams K.H."/>
            <person name="Banfield J.F."/>
        </authorList>
    </citation>
    <scope>NUCLEOTIDE SEQUENCE [LARGE SCALE GENOMIC DNA]</scope>
</reference>
<dbReference type="Proteomes" id="UP000034032">
    <property type="component" value="Unassembled WGS sequence"/>
</dbReference>
<name>A0A0G1KD57_9BACT</name>
<evidence type="ECO:0000313" key="2">
    <source>
        <dbReference type="EMBL" id="KKT81515.1"/>
    </source>
</evidence>
<keyword evidence="1" id="KW-0732">Signal</keyword>
<accession>A0A0G1KD57</accession>